<evidence type="ECO:0000256" key="2">
    <source>
        <dbReference type="ARBA" id="ARBA00012438"/>
    </source>
</evidence>
<evidence type="ECO:0000256" key="4">
    <source>
        <dbReference type="SAM" id="Phobius"/>
    </source>
</evidence>
<name>A0A1V4HV92_NITVU</name>
<dbReference type="InterPro" id="IPR036097">
    <property type="entry name" value="HisK_dim/P_sf"/>
</dbReference>
<dbReference type="Gene3D" id="1.10.287.130">
    <property type="match status" value="1"/>
</dbReference>
<dbReference type="AlphaFoldDB" id="A0A1V4HV92"/>
<dbReference type="Pfam" id="PF00512">
    <property type="entry name" value="HisKA"/>
    <property type="match status" value="1"/>
</dbReference>
<dbReference type="OrthoDB" id="9789238at2"/>
<dbReference type="SUPFAM" id="SSF47384">
    <property type="entry name" value="Homodimeric domain of signal transducing histidine kinase"/>
    <property type="match status" value="1"/>
</dbReference>
<dbReference type="EC" id="2.7.13.3" evidence="2"/>
<dbReference type="Proteomes" id="UP000189940">
    <property type="component" value="Unassembled WGS sequence"/>
</dbReference>
<keyword evidence="4" id="KW-0472">Membrane</keyword>
<dbReference type="Pfam" id="PF02518">
    <property type="entry name" value="HATPase_c"/>
    <property type="match status" value="1"/>
</dbReference>
<organism evidence="6 7">
    <name type="scientific">Nitrobacter vulgaris</name>
    <dbReference type="NCBI Taxonomy" id="29421"/>
    <lineage>
        <taxon>Bacteria</taxon>
        <taxon>Pseudomonadati</taxon>
        <taxon>Pseudomonadota</taxon>
        <taxon>Alphaproteobacteria</taxon>
        <taxon>Hyphomicrobiales</taxon>
        <taxon>Nitrobacteraceae</taxon>
        <taxon>Nitrobacter</taxon>
    </lineage>
</organism>
<dbReference type="GO" id="GO:0000155">
    <property type="term" value="F:phosphorelay sensor kinase activity"/>
    <property type="evidence" value="ECO:0007669"/>
    <property type="project" value="InterPro"/>
</dbReference>
<dbReference type="CDD" id="cd00082">
    <property type="entry name" value="HisKA"/>
    <property type="match status" value="1"/>
</dbReference>
<keyword evidence="4" id="KW-1133">Transmembrane helix</keyword>
<accession>A0A1V4HV92</accession>
<proteinExistence type="predicted"/>
<feature type="domain" description="Histidine kinase" evidence="5">
    <location>
        <begin position="414"/>
        <end position="629"/>
    </location>
</feature>
<dbReference type="SMART" id="SM00387">
    <property type="entry name" value="HATPase_c"/>
    <property type="match status" value="1"/>
</dbReference>
<dbReference type="PANTHER" id="PTHR43065:SF42">
    <property type="entry name" value="TWO-COMPONENT SENSOR PPRA"/>
    <property type="match status" value="1"/>
</dbReference>
<dbReference type="PANTHER" id="PTHR43065">
    <property type="entry name" value="SENSOR HISTIDINE KINASE"/>
    <property type="match status" value="1"/>
</dbReference>
<evidence type="ECO:0000256" key="1">
    <source>
        <dbReference type="ARBA" id="ARBA00000085"/>
    </source>
</evidence>
<dbReference type="EMBL" id="MWPQ01000055">
    <property type="protein sequence ID" value="OPH81755.1"/>
    <property type="molecule type" value="Genomic_DNA"/>
</dbReference>
<dbReference type="PROSITE" id="PS50109">
    <property type="entry name" value="HIS_KIN"/>
    <property type="match status" value="1"/>
</dbReference>
<dbReference type="InterPro" id="IPR005467">
    <property type="entry name" value="His_kinase_dom"/>
</dbReference>
<gene>
    <name evidence="6" type="ORF">B2M20_16475</name>
</gene>
<keyword evidence="3" id="KW-0597">Phosphoprotein</keyword>
<keyword evidence="4" id="KW-0812">Transmembrane</keyword>
<dbReference type="InterPro" id="IPR004358">
    <property type="entry name" value="Sig_transdc_His_kin-like_C"/>
</dbReference>
<dbReference type="SUPFAM" id="SSF55874">
    <property type="entry name" value="ATPase domain of HSP90 chaperone/DNA topoisomerase II/histidine kinase"/>
    <property type="match status" value="1"/>
</dbReference>
<evidence type="ECO:0000313" key="7">
    <source>
        <dbReference type="Proteomes" id="UP000189940"/>
    </source>
</evidence>
<evidence type="ECO:0000256" key="3">
    <source>
        <dbReference type="ARBA" id="ARBA00022553"/>
    </source>
</evidence>
<evidence type="ECO:0000259" key="5">
    <source>
        <dbReference type="PROSITE" id="PS50109"/>
    </source>
</evidence>
<comment type="catalytic activity">
    <reaction evidence="1">
        <text>ATP + protein L-histidine = ADP + protein N-phospho-L-histidine.</text>
        <dbReference type="EC" id="2.7.13.3"/>
    </reaction>
</comment>
<comment type="caution">
    <text evidence="6">The sequence shown here is derived from an EMBL/GenBank/DDBJ whole genome shotgun (WGS) entry which is preliminary data.</text>
</comment>
<dbReference type="SMART" id="SM00388">
    <property type="entry name" value="HisKA"/>
    <property type="match status" value="1"/>
</dbReference>
<reference evidence="6 7" key="1">
    <citation type="submission" date="2017-02" db="EMBL/GenBank/DDBJ databases">
        <title>Genome sequence of the nitrite-oxidizing bacterium Nitrobacter vulgaris strain Ab1.</title>
        <authorList>
            <person name="Mellbye B.L."/>
            <person name="Davis E.W."/>
            <person name="Spieck E."/>
            <person name="Chang J.H."/>
            <person name="Bottomley P.J."/>
            <person name="Sayavedra-Soto L.A."/>
        </authorList>
    </citation>
    <scope>NUCLEOTIDE SEQUENCE [LARGE SCALE GENOMIC DNA]</scope>
    <source>
        <strain evidence="6 7">Ab1</strain>
    </source>
</reference>
<dbReference type="Gene3D" id="3.40.50.2300">
    <property type="match status" value="2"/>
</dbReference>
<dbReference type="InterPro" id="IPR003594">
    <property type="entry name" value="HATPase_dom"/>
</dbReference>
<dbReference type="InterPro" id="IPR036890">
    <property type="entry name" value="HATPase_C_sf"/>
</dbReference>
<dbReference type="InterPro" id="IPR003661">
    <property type="entry name" value="HisK_dim/P_dom"/>
</dbReference>
<dbReference type="Gene3D" id="3.30.565.10">
    <property type="entry name" value="Histidine kinase-like ATPase, C-terminal domain"/>
    <property type="match status" value="1"/>
</dbReference>
<evidence type="ECO:0000313" key="6">
    <source>
        <dbReference type="EMBL" id="OPH81755.1"/>
    </source>
</evidence>
<sequence length="635" mass="71148">MNGRAPMAATNPSWLGLVTRLCVCLLVWTIIPSEFARSGQTREIKRVLILHSFGRDFRPWGTYAKAIRENLEQLSPWQIDIQDHSMVSARSGDENPGPPFIAYLNALYSERPPDIVIAIGAPASNFVQQHRRHLFTQIPLILTAVEQRRIQFSDLPDSDTVIAVSHDFRLSFETILRVLPGTERIVVLNGTSPNEKFWLGELRKDAASVQKKVEFIRPNDISFQDFLKKSETLPPKTAIFWHLMNVDAIGVSYEGNTALQQLHAVSNAPLFSYDDGFFGNETVGGPMYSVLEISRLTAAVAIRILNGEKPRDIRLVAIKYSNPKFDWREMQRWDISERNLPPGSEVLFREPRIWEVNHWQLLLIATVILIQGALISGLLHERRRRRLAEVESRQRLTDLAHINRSSTVGELTISIAHELNQPLGSILTNTETAELMLKSPSPNLDEVKEILADIRRDDQRASEVIRRLRSVLKKTPFEITCIDLNETVRQVMGFIATVGSERNIALKCSTESIDLKIMGDVVHLQQVFLNLMINAMDAISEAEAIEREVSVTTRRSGAWAEVSISDTGPGIAIADLAKVFDPFFTTKPQGMGMGLAIVRSIVEAHHGQISAANQSPGGALFTLRLPILRDQATSV</sequence>
<dbReference type="PRINTS" id="PR00344">
    <property type="entry name" value="BCTRLSENSOR"/>
</dbReference>
<protein>
    <recommendedName>
        <fullName evidence="2">histidine kinase</fullName>
        <ecNumber evidence="2">2.7.13.3</ecNumber>
    </recommendedName>
</protein>
<dbReference type="STRING" id="29421.B2M20_16475"/>
<feature type="transmembrane region" description="Helical" evidence="4">
    <location>
        <begin position="12"/>
        <end position="31"/>
    </location>
</feature>
<keyword evidence="7" id="KW-1185">Reference proteome</keyword>